<evidence type="ECO:0000256" key="7">
    <source>
        <dbReference type="ARBA" id="ARBA00023237"/>
    </source>
</evidence>
<protein>
    <submittedName>
        <fullName evidence="9">TolC family protein</fullName>
    </submittedName>
</protein>
<dbReference type="GO" id="GO:0009279">
    <property type="term" value="C:cell outer membrane"/>
    <property type="evidence" value="ECO:0007669"/>
    <property type="project" value="UniProtKB-SubCell"/>
</dbReference>
<dbReference type="AlphaFoldDB" id="A0AAJ6BIN7"/>
<dbReference type="Pfam" id="PF02321">
    <property type="entry name" value="OEP"/>
    <property type="match status" value="2"/>
</dbReference>
<evidence type="ECO:0000256" key="8">
    <source>
        <dbReference type="SAM" id="SignalP"/>
    </source>
</evidence>
<keyword evidence="6" id="KW-0472">Membrane</keyword>
<dbReference type="Gene3D" id="1.20.1600.10">
    <property type="entry name" value="Outer membrane efflux proteins (OEP)"/>
    <property type="match status" value="1"/>
</dbReference>
<evidence type="ECO:0000256" key="3">
    <source>
        <dbReference type="ARBA" id="ARBA00022448"/>
    </source>
</evidence>
<gene>
    <name evidence="9" type="ORF">P0Y53_02995</name>
</gene>
<keyword evidence="3" id="KW-0813">Transport</keyword>
<evidence type="ECO:0000256" key="2">
    <source>
        <dbReference type="ARBA" id="ARBA00007613"/>
    </source>
</evidence>
<evidence type="ECO:0000256" key="5">
    <source>
        <dbReference type="ARBA" id="ARBA00022692"/>
    </source>
</evidence>
<reference evidence="9" key="1">
    <citation type="submission" date="2023-03" db="EMBL/GenBank/DDBJ databases">
        <title>Andean soil-derived lignocellulolytic bacterial consortium as a source of novel taxa and putative plastic-active enzymes.</title>
        <authorList>
            <person name="Diaz-Garcia L."/>
            <person name="Chuvochina M."/>
            <person name="Feuerriegel G."/>
            <person name="Bunk B."/>
            <person name="Sproer C."/>
            <person name="Streit W.R."/>
            <person name="Rodriguez L.M."/>
            <person name="Overmann J."/>
            <person name="Jimenez D.J."/>
        </authorList>
    </citation>
    <scope>NUCLEOTIDE SEQUENCE</scope>
    <source>
        <strain evidence="9">MAG 7</strain>
    </source>
</reference>
<accession>A0AAJ6BIN7</accession>
<evidence type="ECO:0000313" key="9">
    <source>
        <dbReference type="EMBL" id="WEK36456.1"/>
    </source>
</evidence>
<keyword evidence="5" id="KW-0812">Transmembrane</keyword>
<evidence type="ECO:0000313" key="10">
    <source>
        <dbReference type="Proteomes" id="UP001220610"/>
    </source>
</evidence>
<dbReference type="EMBL" id="CP119311">
    <property type="protein sequence ID" value="WEK36456.1"/>
    <property type="molecule type" value="Genomic_DNA"/>
</dbReference>
<dbReference type="Proteomes" id="UP001220610">
    <property type="component" value="Chromosome"/>
</dbReference>
<dbReference type="PANTHER" id="PTHR30026">
    <property type="entry name" value="OUTER MEMBRANE PROTEIN TOLC"/>
    <property type="match status" value="1"/>
</dbReference>
<dbReference type="GO" id="GO:1990281">
    <property type="term" value="C:efflux pump complex"/>
    <property type="evidence" value="ECO:0007669"/>
    <property type="project" value="TreeGrafter"/>
</dbReference>
<dbReference type="GO" id="GO:0015562">
    <property type="term" value="F:efflux transmembrane transporter activity"/>
    <property type="evidence" value="ECO:0007669"/>
    <property type="project" value="InterPro"/>
</dbReference>
<keyword evidence="7" id="KW-0998">Cell outer membrane</keyword>
<sequence length="487" mass="54214">MRKWKMLLLICLQGSFLPFAFSQEKWDLRRCVDYALANNISVKQTDIQSRLAAVDYKQNKWSQYPNVDFSTSTGLGFGRSIDPNTNTYISETAMLLSQNFGLSAGVTVFNWHRIRNNIMATRFAADAGNMDVAKVKNDIALNVATFYLQILLARQQVNIAKVQMAQTREQIGFARKKVDAGASPELDVLTLEGQYATDSSNYISAVATADQNLLDLKAVLNFDPGAAFDIAEPPVEQIPLEPLLDLQPENVFREGVSNMPAQKANALRIQAQEYNVKAAKGAFYPTISVGAGLNTQFGMSNKYALPQLTGRDVPTGTYWKNGTDTIPVVSPGYILQSQTRSFSKLWDGWGTLINDNFRQNIGVSISVPINNGGQARFNQQRAKLNLENAKLTRDQSDLTLKTEIYKAYNSASAALEKWNATKASVSLTQRTYDFASKRFELGLLNSFDLITSQNNLTRAKLDQAAAQFDYVFKMKVLEFYKGQGIKL</sequence>
<comment type="subcellular location">
    <subcellularLocation>
        <location evidence="1">Cell outer membrane</location>
    </subcellularLocation>
</comment>
<evidence type="ECO:0000256" key="1">
    <source>
        <dbReference type="ARBA" id="ARBA00004442"/>
    </source>
</evidence>
<name>A0AAJ6BIN7_9BACT</name>
<dbReference type="InterPro" id="IPR051906">
    <property type="entry name" value="TolC-like"/>
</dbReference>
<organism evidence="9 10">
    <name type="scientific">Candidatus Pseudobacter hemicellulosilyticus</name>
    <dbReference type="NCBI Taxonomy" id="3121375"/>
    <lineage>
        <taxon>Bacteria</taxon>
        <taxon>Pseudomonadati</taxon>
        <taxon>Bacteroidota</taxon>
        <taxon>Chitinophagia</taxon>
        <taxon>Chitinophagales</taxon>
        <taxon>Chitinophagaceae</taxon>
        <taxon>Pseudobacter</taxon>
    </lineage>
</organism>
<evidence type="ECO:0000256" key="4">
    <source>
        <dbReference type="ARBA" id="ARBA00022452"/>
    </source>
</evidence>
<keyword evidence="8" id="KW-0732">Signal</keyword>
<proteinExistence type="inferred from homology"/>
<dbReference type="GO" id="GO:0015288">
    <property type="term" value="F:porin activity"/>
    <property type="evidence" value="ECO:0007669"/>
    <property type="project" value="TreeGrafter"/>
</dbReference>
<dbReference type="PANTHER" id="PTHR30026:SF20">
    <property type="entry name" value="OUTER MEMBRANE PROTEIN TOLC"/>
    <property type="match status" value="1"/>
</dbReference>
<feature type="signal peptide" evidence="8">
    <location>
        <begin position="1"/>
        <end position="22"/>
    </location>
</feature>
<dbReference type="InterPro" id="IPR003423">
    <property type="entry name" value="OMP_efflux"/>
</dbReference>
<feature type="chain" id="PRO_5042465052" evidence="8">
    <location>
        <begin position="23"/>
        <end position="487"/>
    </location>
</feature>
<keyword evidence="4" id="KW-1134">Transmembrane beta strand</keyword>
<comment type="similarity">
    <text evidence="2">Belongs to the outer membrane factor (OMF) (TC 1.B.17) family.</text>
</comment>
<dbReference type="SUPFAM" id="SSF56954">
    <property type="entry name" value="Outer membrane efflux proteins (OEP)"/>
    <property type="match status" value="1"/>
</dbReference>
<evidence type="ECO:0000256" key="6">
    <source>
        <dbReference type="ARBA" id="ARBA00023136"/>
    </source>
</evidence>